<dbReference type="PROSITE" id="PS01022">
    <property type="entry name" value="PTR2_1"/>
    <property type="match status" value="1"/>
</dbReference>
<dbReference type="GO" id="GO:0006857">
    <property type="term" value="P:oligopeptide transport"/>
    <property type="evidence" value="ECO:0007669"/>
    <property type="project" value="InterPro"/>
</dbReference>
<keyword evidence="5 6" id="KW-0472">Membrane</keyword>
<feature type="transmembrane region" description="Helical" evidence="6">
    <location>
        <begin position="447"/>
        <end position="465"/>
    </location>
</feature>
<evidence type="ECO:0000256" key="2">
    <source>
        <dbReference type="ARBA" id="ARBA00005982"/>
    </source>
</evidence>
<dbReference type="InterPro" id="IPR036259">
    <property type="entry name" value="MFS_trans_sf"/>
</dbReference>
<dbReference type="Gene3D" id="1.20.1250.20">
    <property type="entry name" value="MFS general substrate transporter like domains"/>
    <property type="match status" value="2"/>
</dbReference>
<dbReference type="RefSeq" id="WP_050434743.1">
    <property type="nucleotide sequence ID" value="NZ_CP012159.1"/>
</dbReference>
<feature type="transmembrane region" description="Helical" evidence="6">
    <location>
        <begin position="93"/>
        <end position="111"/>
    </location>
</feature>
<dbReference type="KEGG" id="ccro:CMC5_074750"/>
<dbReference type="Proteomes" id="UP000067626">
    <property type="component" value="Chromosome"/>
</dbReference>
<evidence type="ECO:0000313" key="8">
    <source>
        <dbReference type="Proteomes" id="UP000067626"/>
    </source>
</evidence>
<dbReference type="AlphaFoldDB" id="A0A0K1ER01"/>
<keyword evidence="8" id="KW-1185">Reference proteome</keyword>
<dbReference type="EMBL" id="CP012159">
    <property type="protein sequence ID" value="AKT43244.1"/>
    <property type="molecule type" value="Genomic_DNA"/>
</dbReference>
<dbReference type="PANTHER" id="PTHR11654">
    <property type="entry name" value="OLIGOPEPTIDE TRANSPORTER-RELATED"/>
    <property type="match status" value="1"/>
</dbReference>
<dbReference type="CDD" id="cd17347">
    <property type="entry name" value="MFS_SLC15A1_2_like"/>
    <property type="match status" value="1"/>
</dbReference>
<proteinExistence type="inferred from homology"/>
<dbReference type="PATRIC" id="fig|52.7.peg.8213"/>
<dbReference type="InterPro" id="IPR018456">
    <property type="entry name" value="PTR2_symporter_CS"/>
</dbReference>
<dbReference type="OrthoDB" id="5351355at2"/>
<dbReference type="InterPro" id="IPR000109">
    <property type="entry name" value="POT_fam"/>
</dbReference>
<dbReference type="STRING" id="52.CMC5_074750"/>
<evidence type="ECO:0000256" key="6">
    <source>
        <dbReference type="SAM" id="Phobius"/>
    </source>
</evidence>
<protein>
    <submittedName>
        <fullName evidence="7">MFS transporter</fullName>
    </submittedName>
</protein>
<keyword evidence="4 6" id="KW-1133">Transmembrane helix</keyword>
<comment type="subcellular location">
    <subcellularLocation>
        <location evidence="1">Membrane</location>
        <topology evidence="1">Multi-pass membrane protein</topology>
    </subcellularLocation>
</comment>
<dbReference type="FunFam" id="1.20.1250.20:FF:000651">
    <property type="entry name" value="Glutathione uptake transporter"/>
    <property type="match status" value="1"/>
</dbReference>
<name>A0A0K1ER01_CHOCO</name>
<gene>
    <name evidence="7" type="ORF">CMC5_074750</name>
</gene>
<evidence type="ECO:0000313" key="7">
    <source>
        <dbReference type="EMBL" id="AKT43244.1"/>
    </source>
</evidence>
<dbReference type="SUPFAM" id="SSF103473">
    <property type="entry name" value="MFS general substrate transporter"/>
    <property type="match status" value="1"/>
</dbReference>
<feature type="transmembrane region" description="Helical" evidence="6">
    <location>
        <begin position="384"/>
        <end position="406"/>
    </location>
</feature>
<feature type="transmembrane region" description="Helical" evidence="6">
    <location>
        <begin position="157"/>
        <end position="174"/>
    </location>
</feature>
<evidence type="ECO:0000256" key="1">
    <source>
        <dbReference type="ARBA" id="ARBA00004141"/>
    </source>
</evidence>
<feature type="transmembrane region" description="Helical" evidence="6">
    <location>
        <begin position="350"/>
        <end position="372"/>
    </location>
</feature>
<feature type="transmembrane region" description="Helical" evidence="6">
    <location>
        <begin position="65"/>
        <end position="84"/>
    </location>
</feature>
<feature type="transmembrane region" description="Helical" evidence="6">
    <location>
        <begin position="418"/>
        <end position="441"/>
    </location>
</feature>
<dbReference type="Pfam" id="PF00854">
    <property type="entry name" value="PTR2"/>
    <property type="match status" value="1"/>
</dbReference>
<evidence type="ECO:0000256" key="4">
    <source>
        <dbReference type="ARBA" id="ARBA00022989"/>
    </source>
</evidence>
<evidence type="ECO:0000256" key="3">
    <source>
        <dbReference type="ARBA" id="ARBA00022692"/>
    </source>
</evidence>
<reference evidence="7 8" key="1">
    <citation type="submission" date="2015-07" db="EMBL/GenBank/DDBJ databases">
        <title>Genome analysis of myxobacterium Chondromyces crocatus Cm c5 reveals a high potential for natural compound synthesis and the genetic basis for the loss of fruiting body formation.</title>
        <authorList>
            <person name="Zaburannyi N."/>
            <person name="Bunk B."/>
            <person name="Maier J."/>
            <person name="Overmann J."/>
            <person name="Mueller R."/>
        </authorList>
    </citation>
    <scope>NUCLEOTIDE SEQUENCE [LARGE SCALE GENOMIC DNA]</scope>
    <source>
        <strain evidence="7 8">Cm c5</strain>
    </source>
</reference>
<keyword evidence="3 6" id="KW-0812">Transmembrane</keyword>
<dbReference type="GO" id="GO:0022857">
    <property type="term" value="F:transmembrane transporter activity"/>
    <property type="evidence" value="ECO:0007669"/>
    <property type="project" value="InterPro"/>
</dbReference>
<comment type="similarity">
    <text evidence="2">Belongs to the major facilitator superfamily. Proton-dependent oligopeptide transporter (POT/PTR) (TC 2.A.17) family.</text>
</comment>
<evidence type="ECO:0000256" key="5">
    <source>
        <dbReference type="ARBA" id="ARBA00023136"/>
    </source>
</evidence>
<accession>A0A0K1ER01</accession>
<sequence length="492" mass="54089">MSQPSAPAATDNRLPRQIPFIIGNEACERFSFYGMRNILTVFLIDYLLVHQNPDVQSREGAAKSIFHLFVSGVYFFPLLGGYVADRYLGKYRVILWLSLLYVLGHACLALFENNITGFYTGLFLISFGSGGIKPCVSAMVGDQFTEENKHLVKKVFAIFYWTINFGSFFASLLIPKTLKLFGPAVAFGIPGILMAIAVVIFWAGRRHYVAIPPTGPNPHSFLRVIFSALAGRRDDAPTTGSTDGSTDGEHWLDRARSAHPERSVEGAKAVFRLLAIFAPIPFFWMLFDQKASTWVVQAKKMDPNFFGWKFEPSQMQVVNPALVMLLIPLTTGVIYPAFKRAGRELTPLRRMTIGMIIGAMSYVVAGSLEVSIEGGAYLSILWQIAPYILLTTAEILISTTGLEFAYSQAPHEMKGTVMSFWSLTVTAANLAVALAAYLNVFTGSAQFFFYAGMALVAGIVLGLIAKNYKVVDYYQPKAGLPRAGVNPDPSAA</sequence>
<feature type="transmembrane region" description="Helical" evidence="6">
    <location>
        <begin position="317"/>
        <end position="338"/>
    </location>
</feature>
<feature type="transmembrane region" description="Helical" evidence="6">
    <location>
        <begin position="180"/>
        <end position="203"/>
    </location>
</feature>
<feature type="transmembrane region" description="Helical" evidence="6">
    <location>
        <begin position="117"/>
        <end position="136"/>
    </location>
</feature>
<dbReference type="GO" id="GO:0016020">
    <property type="term" value="C:membrane"/>
    <property type="evidence" value="ECO:0007669"/>
    <property type="project" value="UniProtKB-SubCell"/>
</dbReference>
<organism evidence="7 8">
    <name type="scientific">Chondromyces crocatus</name>
    <dbReference type="NCBI Taxonomy" id="52"/>
    <lineage>
        <taxon>Bacteria</taxon>
        <taxon>Pseudomonadati</taxon>
        <taxon>Myxococcota</taxon>
        <taxon>Polyangia</taxon>
        <taxon>Polyangiales</taxon>
        <taxon>Polyangiaceae</taxon>
        <taxon>Chondromyces</taxon>
    </lineage>
</organism>